<gene>
    <name evidence="2" type="ORF">EF384_03445</name>
</gene>
<sequence length="1066" mass="121822">MKRYYTIMITVIVLLLLPIAIWYLQPSPDISVAVIDKTVRQNDYREHAGVSWVLNYLKITDLDGKPYDKTRDYFGITYDETTEEYTEMPLPTDYSDYDAVYLADTYGVYKDPTDNVHSDQFGARSEKIYGGLTLAEWQSMSKRFADDKPSLLVAEYNTFASPTDATVRDSMLRYLGISWNGWVARYFNSLDPNVDSDVANWLEENSITDWDHDGPGMLFVNDITQDYVVLDEGEDFSSEGIILNYTEEGQDFFGMKKSTRYDYWFDVIEANPDTTVLANYDIGLTDAAKEILVNHEIALQPAAVTQLVTDHHQSYYFAGDYNDTTSVSPYYQYKGMAKIQEWVAKVTDGDFYWSTYAPMMGQIMKGFEDMKANPVTSEPEKDTVASAPYQFKVAGDRFEVLQEDGSWKAITIKGVNIGMADGGHFPGEAALTYSEYARWFEQIGEMNANTIRVYTIHPPAFYQALLDYNNNHKDAPIYLFHGVWMNEEMSVEAQNVYDEATLSDFREQMTSTVDVIHGNKLIEAVPGHAYGLYDADISQYVIGFMIGTEWDPDVIQGTNEKNADLGDYSGQYFETKDASPIEHFLAENMDYTMAYEIDNYGVHRPMSFTNWVTTDLLSHPTESSEKEDMVSVNPNLIHTKNEANETGQFASYHVYPYYPDFLNYTKKYNEYKDFRGNNNPYAAYLNELRNAHDMPVLIAEFGLPTSRGITHENVIGRDQGGNTEEEQGQMVSDMYEEILNEGMMGGIVFSWQDEWFKRTWNTMDYDNPDRRPFWSNAQTSEQQFGILSFDRLKIKVNGDTSDWDASEEKVQLVDAPDEALKAVWADYDERYLYLRIDYDTAAKGYPIVTFDTVPGQGNDKINSLNGLKLTEQAEFVLNLNPDESRITVDKYYDFFTKQYAIDSDFLLGKKIAAPDKNTGDFSPIQLALNKRYYNVDEDKTEPFKAYETGKLVEGNGDPTSADYNSLADYYVNEEAGIIEVRLPWLLLSAKDPSRKEFQGDIMADGLGASINIDNMTIGAAYLDDNDKVLYQAPSKAYTWDNWEVPLTAERLKESYSIIQETFAKYE</sequence>
<dbReference type="EMBL" id="RKMG01000007">
    <property type="protein sequence ID" value="RPA60918.1"/>
    <property type="molecule type" value="Genomic_DNA"/>
</dbReference>
<evidence type="ECO:0000313" key="3">
    <source>
        <dbReference type="Proteomes" id="UP000273977"/>
    </source>
</evidence>
<dbReference type="RefSeq" id="WP_123779593.1">
    <property type="nucleotide sequence ID" value="NZ_RKMG01000007.1"/>
</dbReference>
<protein>
    <recommendedName>
        <fullName evidence="4">Family 2 glycosyl transferase</fullName>
    </recommendedName>
</protein>
<evidence type="ECO:0008006" key="4">
    <source>
        <dbReference type="Google" id="ProtNLM"/>
    </source>
</evidence>
<comment type="caution">
    <text evidence="2">The sequence shown here is derived from an EMBL/GenBank/DDBJ whole genome shotgun (WGS) entry which is preliminary data.</text>
</comment>
<keyword evidence="1" id="KW-0472">Membrane</keyword>
<dbReference type="SUPFAM" id="SSF51445">
    <property type="entry name" value="(Trans)glycosidases"/>
    <property type="match status" value="1"/>
</dbReference>
<name>A0A3N4GGF4_9LACT</name>
<dbReference type="Proteomes" id="UP000273977">
    <property type="component" value="Unassembled WGS sequence"/>
</dbReference>
<dbReference type="Gene3D" id="3.20.20.80">
    <property type="entry name" value="Glycosidases"/>
    <property type="match status" value="2"/>
</dbReference>
<keyword evidence="1" id="KW-1133">Transmembrane helix</keyword>
<dbReference type="InterPro" id="IPR017853">
    <property type="entry name" value="GH"/>
</dbReference>
<reference evidence="2 3" key="1">
    <citation type="submission" date="2018-11" db="EMBL/GenBank/DDBJ databases">
        <title>Aerococcus sp. SJQ22, whole genome shotgun sequence.</title>
        <authorList>
            <person name="Sun L."/>
            <person name="Gao X."/>
            <person name="Chen W."/>
            <person name="Huang K."/>
        </authorList>
    </citation>
    <scope>NUCLEOTIDE SEQUENCE [LARGE SCALE GENOMIC DNA]</scope>
    <source>
        <strain evidence="2 3">SJQ22</strain>
    </source>
</reference>
<dbReference type="AlphaFoldDB" id="A0A3N4GGF4"/>
<evidence type="ECO:0000256" key="1">
    <source>
        <dbReference type="SAM" id="Phobius"/>
    </source>
</evidence>
<evidence type="ECO:0000313" key="2">
    <source>
        <dbReference type="EMBL" id="RPA60918.1"/>
    </source>
</evidence>
<feature type="transmembrane region" description="Helical" evidence="1">
    <location>
        <begin position="7"/>
        <end position="24"/>
    </location>
</feature>
<keyword evidence="1" id="KW-0812">Transmembrane</keyword>
<dbReference type="OrthoDB" id="916275at2"/>
<accession>A0A3N4GGF4</accession>
<proteinExistence type="predicted"/>
<organism evidence="2 3">
    <name type="scientific">Aerococcus agrisoli</name>
    <dbReference type="NCBI Taxonomy" id="2487350"/>
    <lineage>
        <taxon>Bacteria</taxon>
        <taxon>Bacillati</taxon>
        <taxon>Bacillota</taxon>
        <taxon>Bacilli</taxon>
        <taxon>Lactobacillales</taxon>
        <taxon>Aerococcaceae</taxon>
        <taxon>Aerococcus</taxon>
    </lineage>
</organism>
<keyword evidence="3" id="KW-1185">Reference proteome</keyword>